<keyword evidence="13" id="KW-0464">Manganese</keyword>
<name>A0A382HWZ7_9ZZZZ</name>
<evidence type="ECO:0000256" key="8">
    <source>
        <dbReference type="ARBA" id="ARBA00022490"/>
    </source>
</evidence>
<keyword evidence="12" id="KW-0378">Hydrolase</keyword>
<evidence type="ECO:0000256" key="9">
    <source>
        <dbReference type="ARBA" id="ARBA00022722"/>
    </source>
</evidence>
<dbReference type="GO" id="GO:0032299">
    <property type="term" value="C:ribonuclease H2 complex"/>
    <property type="evidence" value="ECO:0007669"/>
    <property type="project" value="TreeGrafter"/>
</dbReference>
<comment type="cofactor">
    <cofactor evidence="2">
        <name>Mn(2+)</name>
        <dbReference type="ChEBI" id="CHEBI:29035"/>
    </cofactor>
</comment>
<feature type="domain" description="RNase H type-2" evidence="14">
    <location>
        <begin position="20"/>
        <end position="209"/>
    </location>
</feature>
<evidence type="ECO:0000259" key="14">
    <source>
        <dbReference type="PROSITE" id="PS51975"/>
    </source>
</evidence>
<dbReference type="Gene3D" id="3.30.420.10">
    <property type="entry name" value="Ribonuclease H-like superfamily/Ribonuclease H"/>
    <property type="match status" value="1"/>
</dbReference>
<dbReference type="PANTHER" id="PTHR10954:SF18">
    <property type="entry name" value="RIBONUCLEASE HII"/>
    <property type="match status" value="1"/>
</dbReference>
<dbReference type="EMBL" id="UINC01063391">
    <property type="protein sequence ID" value="SVB90981.1"/>
    <property type="molecule type" value="Genomic_DNA"/>
</dbReference>
<evidence type="ECO:0000256" key="5">
    <source>
        <dbReference type="ARBA" id="ARBA00007383"/>
    </source>
</evidence>
<keyword evidence="8" id="KW-0963">Cytoplasm</keyword>
<dbReference type="GO" id="GO:0043137">
    <property type="term" value="P:DNA replication, removal of RNA primer"/>
    <property type="evidence" value="ECO:0007669"/>
    <property type="project" value="TreeGrafter"/>
</dbReference>
<dbReference type="SUPFAM" id="SSF53098">
    <property type="entry name" value="Ribonuclease H-like"/>
    <property type="match status" value="1"/>
</dbReference>
<comment type="cofactor">
    <cofactor evidence="3">
        <name>Mg(2+)</name>
        <dbReference type="ChEBI" id="CHEBI:18420"/>
    </cofactor>
</comment>
<evidence type="ECO:0000256" key="1">
    <source>
        <dbReference type="ARBA" id="ARBA00000077"/>
    </source>
</evidence>
<accession>A0A382HWZ7</accession>
<comment type="subcellular location">
    <subcellularLocation>
        <location evidence="4">Cytoplasm</location>
    </subcellularLocation>
</comment>
<protein>
    <recommendedName>
        <fullName evidence="7">Ribonuclease HII</fullName>
        <ecNumber evidence="6">3.1.26.4</ecNumber>
    </recommendedName>
</protein>
<evidence type="ECO:0000256" key="12">
    <source>
        <dbReference type="ARBA" id="ARBA00022801"/>
    </source>
</evidence>
<organism evidence="15">
    <name type="scientific">marine metagenome</name>
    <dbReference type="NCBI Taxonomy" id="408172"/>
    <lineage>
        <taxon>unclassified sequences</taxon>
        <taxon>metagenomes</taxon>
        <taxon>ecological metagenomes</taxon>
    </lineage>
</organism>
<dbReference type="PANTHER" id="PTHR10954">
    <property type="entry name" value="RIBONUCLEASE H2 SUBUNIT A"/>
    <property type="match status" value="1"/>
</dbReference>
<evidence type="ECO:0000256" key="6">
    <source>
        <dbReference type="ARBA" id="ARBA00012180"/>
    </source>
</evidence>
<sequence length="210" mass="23057">MARTSARRTIESTIRRRGFSRVAGVDEVGRGCLAGPVAAAAVVLDPSQHIPGLRDSKLLTSTAREYLYMQIIGCALAWNVSEIEPREIDRINIREATFAAMRKSIFALQPPPDFVLVDGSGIPSLPIAQRGLIKGDRRCAAIAAASIVAKVTRDRYMCILHKQDSRYGFDKNKGYGTAAHIEAIRQFGYSSAHRRSFRPKALSDTILEGL</sequence>
<evidence type="ECO:0000256" key="2">
    <source>
        <dbReference type="ARBA" id="ARBA00001936"/>
    </source>
</evidence>
<evidence type="ECO:0000256" key="11">
    <source>
        <dbReference type="ARBA" id="ARBA00022759"/>
    </source>
</evidence>
<gene>
    <name evidence="15" type="ORF">METZ01_LOCUS243835</name>
</gene>
<dbReference type="GO" id="GO:0004523">
    <property type="term" value="F:RNA-DNA hybrid ribonuclease activity"/>
    <property type="evidence" value="ECO:0007669"/>
    <property type="project" value="UniProtKB-EC"/>
</dbReference>
<keyword evidence="9" id="KW-0540">Nuclease</keyword>
<evidence type="ECO:0000256" key="3">
    <source>
        <dbReference type="ARBA" id="ARBA00001946"/>
    </source>
</evidence>
<proteinExistence type="inferred from homology"/>
<comment type="catalytic activity">
    <reaction evidence="1">
        <text>Endonucleolytic cleavage to 5'-phosphomonoester.</text>
        <dbReference type="EC" id="3.1.26.4"/>
    </reaction>
</comment>
<dbReference type="InterPro" id="IPR001352">
    <property type="entry name" value="RNase_HII/HIII"/>
</dbReference>
<reference evidence="15" key="1">
    <citation type="submission" date="2018-05" db="EMBL/GenBank/DDBJ databases">
        <authorList>
            <person name="Lanie J.A."/>
            <person name="Ng W.-L."/>
            <person name="Kazmierczak K.M."/>
            <person name="Andrzejewski T.M."/>
            <person name="Davidsen T.M."/>
            <person name="Wayne K.J."/>
            <person name="Tettelin H."/>
            <person name="Glass J.I."/>
            <person name="Rusch D."/>
            <person name="Podicherti R."/>
            <person name="Tsui H.-C.T."/>
            <person name="Winkler M.E."/>
        </authorList>
    </citation>
    <scope>NUCLEOTIDE SEQUENCE</scope>
</reference>
<comment type="similarity">
    <text evidence="5">Belongs to the RNase HII family.</text>
</comment>
<dbReference type="GO" id="GO:0005737">
    <property type="term" value="C:cytoplasm"/>
    <property type="evidence" value="ECO:0007669"/>
    <property type="project" value="UniProtKB-SubCell"/>
</dbReference>
<evidence type="ECO:0000256" key="4">
    <source>
        <dbReference type="ARBA" id="ARBA00004496"/>
    </source>
</evidence>
<dbReference type="GO" id="GO:0006298">
    <property type="term" value="P:mismatch repair"/>
    <property type="evidence" value="ECO:0007669"/>
    <property type="project" value="TreeGrafter"/>
</dbReference>
<dbReference type="EC" id="3.1.26.4" evidence="6"/>
<dbReference type="InterPro" id="IPR036397">
    <property type="entry name" value="RNaseH_sf"/>
</dbReference>
<dbReference type="AlphaFoldDB" id="A0A382HWZ7"/>
<keyword evidence="10" id="KW-0479">Metal-binding</keyword>
<evidence type="ECO:0000256" key="10">
    <source>
        <dbReference type="ARBA" id="ARBA00022723"/>
    </source>
</evidence>
<dbReference type="GO" id="GO:0003723">
    <property type="term" value="F:RNA binding"/>
    <property type="evidence" value="ECO:0007669"/>
    <property type="project" value="InterPro"/>
</dbReference>
<evidence type="ECO:0000256" key="13">
    <source>
        <dbReference type="ARBA" id="ARBA00023211"/>
    </source>
</evidence>
<dbReference type="GO" id="GO:0046872">
    <property type="term" value="F:metal ion binding"/>
    <property type="evidence" value="ECO:0007669"/>
    <property type="project" value="UniProtKB-KW"/>
</dbReference>
<dbReference type="InterPro" id="IPR022898">
    <property type="entry name" value="RNase_HII"/>
</dbReference>
<dbReference type="HAMAP" id="MF_00052_B">
    <property type="entry name" value="RNase_HII_B"/>
    <property type="match status" value="1"/>
</dbReference>
<dbReference type="InterPro" id="IPR012337">
    <property type="entry name" value="RNaseH-like_sf"/>
</dbReference>
<dbReference type="InterPro" id="IPR024567">
    <property type="entry name" value="RNase_HII/HIII_dom"/>
</dbReference>
<dbReference type="PROSITE" id="PS51975">
    <property type="entry name" value="RNASE_H_2"/>
    <property type="match status" value="1"/>
</dbReference>
<dbReference type="NCBIfam" id="NF000595">
    <property type="entry name" value="PRK00015.1-3"/>
    <property type="match status" value="1"/>
</dbReference>
<keyword evidence="11" id="KW-0255">Endonuclease</keyword>
<evidence type="ECO:0000313" key="15">
    <source>
        <dbReference type="EMBL" id="SVB90981.1"/>
    </source>
</evidence>
<evidence type="ECO:0000256" key="7">
    <source>
        <dbReference type="ARBA" id="ARBA00019179"/>
    </source>
</evidence>
<dbReference type="CDD" id="cd07182">
    <property type="entry name" value="RNase_HII_bacteria_HII_like"/>
    <property type="match status" value="1"/>
</dbReference>
<dbReference type="Pfam" id="PF01351">
    <property type="entry name" value="RNase_HII"/>
    <property type="match status" value="1"/>
</dbReference>